<dbReference type="Gene3D" id="1.10.8.60">
    <property type="match status" value="1"/>
</dbReference>
<dbReference type="CDD" id="cd00009">
    <property type="entry name" value="AAA"/>
    <property type="match status" value="1"/>
</dbReference>
<dbReference type="InterPro" id="IPR012763">
    <property type="entry name" value="DNA_pol_III_sug/sutau_N"/>
</dbReference>
<reference evidence="12 13" key="1">
    <citation type="submission" date="2024-01" db="EMBL/GenBank/DDBJ databases">
        <title>Genome assemblies of Stephania.</title>
        <authorList>
            <person name="Yang L."/>
        </authorList>
    </citation>
    <scope>NUCLEOTIDE SEQUENCE [LARGE SCALE GENOMIC DNA]</scope>
    <source>
        <strain evidence="12">JXDWG</strain>
        <tissue evidence="12">Leaf</tissue>
    </source>
</reference>
<evidence type="ECO:0000256" key="9">
    <source>
        <dbReference type="ARBA" id="ARBA00049244"/>
    </source>
</evidence>
<dbReference type="InterPro" id="IPR003593">
    <property type="entry name" value="AAA+_ATPase"/>
</dbReference>
<dbReference type="GO" id="GO:0005663">
    <property type="term" value="C:DNA replication factor C complex"/>
    <property type="evidence" value="ECO:0007669"/>
    <property type="project" value="TreeGrafter"/>
</dbReference>
<dbReference type="Pfam" id="PF13177">
    <property type="entry name" value="DNA_pol3_delta2"/>
    <property type="match status" value="1"/>
</dbReference>
<dbReference type="AlphaFoldDB" id="A0AAP0IQQ1"/>
<sequence>MLDGRRHSVDIPLSKALVALRRVRSLRDPSTNSMAKLSSLVDNIDWETDSFNGVSLHFANQYRRRNAGFDGGRTGSVSDPELDASREAENLNLGSLGRRRSDSKKKIKVKKRLGCPPRLIGSGGNGNGDGNGDVGFQTNVFDESVENNGHIEKALDISLNLQCESFERGVQKRRFRHGRQLITSEAARDETGSCVASSYPSLSDEQIDGSSRSASLFANDDDDDRLVNYSNCGCGISCCWSRTPRLRESSTPSDVEDHPLLSGGGEKICLLEHKRSCSDVKNEIAPYRGSPRSLSHKFRPRKFSELVGQHIVARSLLNSILRGKITQLYLFHGPRGTGKTSTAKIFAAALNCLSLEETRPCGLCHECLLFSCGRSRDIKEVDPVKANRTEKFRSLLKYAARPSVSSRFKVLIIDECQLLHGETWASVLNCLDGLPRYVVFVMVTADLDSVPRNAVSRCQRHHFPKVNNCDIVNKLSRICVEEGLEFDKVALDFIAAKSNGSLRDAEMILDQLSLLGKRITISLTHELIGIVSDEELLDLLDLALSSDTANTVRRARELMSSRVDPMQLISQLANLIMDILAGRYQTGTEPGRIVFKRMTSEADLQKLRNVLKLLSETEKQLRTSRNQSTWLTVALLQLSSADVSSLDSNDFRTCATKPPDSKFCDTSTRGESFNRPVSCLVTDTNSQNLEIHRYSEEKLEAIWRGAVENCQSRKLRNFLQKEGKLSSVCVHHGLAVVEVEFCHRDHVSKAEKSWKFIASSLQLVLGCNVEITIKLGPRHPRKNLKLMNSCFGLWSCPCGKLSSVDDGNYWSEYSDFASGRAIIGEKPVETCSIGHGSLFSPIHCHCKEAVAVVNEKSRRDQSHGGHGTLSTNAIQDGSTRKSQLRSHSPKLDGNHHEIQVLSIQDPQAAKTNSSLQSPNAPHKICLRVQPQEKFELSVPQKQPFETYFCPDDPYILCSSSNTLGNSSRDEELKGIRITGEEVILLESPKVHASEGFAAEAAPPKMPIRQMDPTLRHFHVVFCNVKIFNIALILNCLI</sequence>
<keyword evidence="3" id="KW-0479">Metal-binding</keyword>
<keyword evidence="7" id="KW-0548">Nucleotidyltransferase</keyword>
<dbReference type="GO" id="GO:0006281">
    <property type="term" value="P:DNA repair"/>
    <property type="evidence" value="ECO:0007669"/>
    <property type="project" value="TreeGrafter"/>
</dbReference>
<dbReference type="PANTHER" id="PTHR11669">
    <property type="entry name" value="REPLICATION FACTOR C / DNA POLYMERASE III GAMMA-TAU SUBUNIT"/>
    <property type="match status" value="1"/>
</dbReference>
<dbReference type="CDD" id="cd18137">
    <property type="entry name" value="HLD_clamp_pol_III_gamma_tau"/>
    <property type="match status" value="1"/>
</dbReference>
<feature type="region of interest" description="Disordered" evidence="10">
    <location>
        <begin position="857"/>
        <end position="891"/>
    </location>
</feature>
<evidence type="ECO:0000256" key="7">
    <source>
        <dbReference type="ARBA" id="ARBA00022932"/>
    </source>
</evidence>
<keyword evidence="7" id="KW-0239">DNA-directed DNA polymerase</keyword>
<dbReference type="EMBL" id="JBBNAG010000007">
    <property type="protein sequence ID" value="KAK9119929.1"/>
    <property type="molecule type" value="Genomic_DNA"/>
</dbReference>
<evidence type="ECO:0000313" key="13">
    <source>
        <dbReference type="Proteomes" id="UP001419268"/>
    </source>
</evidence>
<keyword evidence="13" id="KW-1185">Reference proteome</keyword>
<dbReference type="GO" id="GO:0006261">
    <property type="term" value="P:DNA-templated DNA replication"/>
    <property type="evidence" value="ECO:0007669"/>
    <property type="project" value="TreeGrafter"/>
</dbReference>
<dbReference type="EC" id="2.7.7.7" evidence="2"/>
<feature type="region of interest" description="Disordered" evidence="10">
    <location>
        <begin position="114"/>
        <end position="133"/>
    </location>
</feature>
<evidence type="ECO:0000256" key="8">
    <source>
        <dbReference type="ARBA" id="ARBA00023054"/>
    </source>
</evidence>
<dbReference type="InterPro" id="IPR050238">
    <property type="entry name" value="DNA_Rep/Repair_Clamp_Loader"/>
</dbReference>
<feature type="domain" description="AAA+ ATPase" evidence="11">
    <location>
        <begin position="325"/>
        <end position="467"/>
    </location>
</feature>
<dbReference type="Pfam" id="PF22608">
    <property type="entry name" value="DNAX_ATPase_lid"/>
    <property type="match status" value="1"/>
</dbReference>
<evidence type="ECO:0000256" key="10">
    <source>
        <dbReference type="SAM" id="MobiDB-lite"/>
    </source>
</evidence>
<evidence type="ECO:0000259" key="11">
    <source>
        <dbReference type="SMART" id="SM00382"/>
    </source>
</evidence>
<dbReference type="Proteomes" id="UP001419268">
    <property type="component" value="Unassembled WGS sequence"/>
</dbReference>
<keyword evidence="8" id="KW-0175">Coiled coil</keyword>
<comment type="caution">
    <text evidence="12">The sequence shown here is derived from an EMBL/GenBank/DDBJ whole genome shotgun (WGS) entry which is preliminary data.</text>
</comment>
<dbReference type="NCBIfam" id="TIGR02397">
    <property type="entry name" value="dnaX_nterm"/>
    <property type="match status" value="1"/>
</dbReference>
<feature type="compositionally biased region" description="Gly residues" evidence="10">
    <location>
        <begin position="121"/>
        <end position="133"/>
    </location>
</feature>
<dbReference type="GO" id="GO:0009360">
    <property type="term" value="C:DNA polymerase III complex"/>
    <property type="evidence" value="ECO:0007669"/>
    <property type="project" value="InterPro"/>
</dbReference>
<evidence type="ECO:0000256" key="6">
    <source>
        <dbReference type="ARBA" id="ARBA00022840"/>
    </source>
</evidence>
<comment type="similarity">
    <text evidence="1">Belongs to the DnaX/STICHEL family.</text>
</comment>
<feature type="compositionally biased region" description="Polar residues" evidence="10">
    <location>
        <begin position="868"/>
        <end position="881"/>
    </location>
</feature>
<evidence type="ECO:0000256" key="2">
    <source>
        <dbReference type="ARBA" id="ARBA00012417"/>
    </source>
</evidence>
<dbReference type="SMART" id="SM00382">
    <property type="entry name" value="AAA"/>
    <property type="match status" value="1"/>
</dbReference>
<gene>
    <name evidence="12" type="ORF">Scep_018022</name>
</gene>
<evidence type="ECO:0000256" key="4">
    <source>
        <dbReference type="ARBA" id="ARBA00022741"/>
    </source>
</evidence>
<proteinExistence type="inferred from homology"/>
<dbReference type="SUPFAM" id="SSF48019">
    <property type="entry name" value="post-AAA+ oligomerization domain-like"/>
    <property type="match status" value="1"/>
</dbReference>
<dbReference type="Pfam" id="PF23007">
    <property type="entry name" value="DnaA_N-like_STI"/>
    <property type="match status" value="1"/>
</dbReference>
<dbReference type="FunFam" id="1.10.8.60:FF:000013">
    <property type="entry name" value="DNA polymerase III subunit gamma/tau"/>
    <property type="match status" value="1"/>
</dbReference>
<evidence type="ECO:0000256" key="1">
    <source>
        <dbReference type="ARBA" id="ARBA00006360"/>
    </source>
</evidence>
<evidence type="ECO:0000256" key="5">
    <source>
        <dbReference type="ARBA" id="ARBA00022833"/>
    </source>
</evidence>
<organism evidence="12 13">
    <name type="scientific">Stephania cephalantha</name>
    <dbReference type="NCBI Taxonomy" id="152367"/>
    <lineage>
        <taxon>Eukaryota</taxon>
        <taxon>Viridiplantae</taxon>
        <taxon>Streptophyta</taxon>
        <taxon>Embryophyta</taxon>
        <taxon>Tracheophyta</taxon>
        <taxon>Spermatophyta</taxon>
        <taxon>Magnoliopsida</taxon>
        <taxon>Ranunculales</taxon>
        <taxon>Menispermaceae</taxon>
        <taxon>Menispermoideae</taxon>
        <taxon>Cissampelideae</taxon>
        <taxon>Stephania</taxon>
    </lineage>
</organism>
<evidence type="ECO:0000313" key="12">
    <source>
        <dbReference type="EMBL" id="KAK9119929.1"/>
    </source>
</evidence>
<keyword evidence="5" id="KW-0862">Zinc</keyword>
<keyword evidence="4" id="KW-0547">Nucleotide-binding</keyword>
<dbReference type="SUPFAM" id="SSF52540">
    <property type="entry name" value="P-loop containing nucleoside triphosphate hydrolases"/>
    <property type="match status" value="1"/>
</dbReference>
<dbReference type="GO" id="GO:0003887">
    <property type="term" value="F:DNA-directed DNA polymerase activity"/>
    <property type="evidence" value="ECO:0007669"/>
    <property type="project" value="UniProtKB-KW"/>
</dbReference>
<name>A0AAP0IQQ1_9MAGN</name>
<dbReference type="PANTHER" id="PTHR11669:SF0">
    <property type="entry name" value="PROTEIN STICHEL-LIKE 2"/>
    <property type="match status" value="1"/>
</dbReference>
<keyword evidence="7" id="KW-0808">Transferase</keyword>
<dbReference type="InterPro" id="IPR054506">
    <property type="entry name" value="DnaA_N-like_STI"/>
</dbReference>
<comment type="catalytic activity">
    <reaction evidence="9">
        <text>DNA(n) + a 2'-deoxyribonucleoside 5'-triphosphate = DNA(n+1) + diphosphate</text>
        <dbReference type="Rhea" id="RHEA:22508"/>
        <dbReference type="Rhea" id="RHEA-COMP:17339"/>
        <dbReference type="Rhea" id="RHEA-COMP:17340"/>
        <dbReference type="ChEBI" id="CHEBI:33019"/>
        <dbReference type="ChEBI" id="CHEBI:61560"/>
        <dbReference type="ChEBI" id="CHEBI:173112"/>
        <dbReference type="EC" id="2.7.7.7"/>
    </reaction>
</comment>
<evidence type="ECO:0000256" key="3">
    <source>
        <dbReference type="ARBA" id="ARBA00022723"/>
    </source>
</evidence>
<accession>A0AAP0IQQ1</accession>
<dbReference type="GO" id="GO:0005524">
    <property type="term" value="F:ATP binding"/>
    <property type="evidence" value="ECO:0007669"/>
    <property type="project" value="UniProtKB-KW"/>
</dbReference>
<protein>
    <recommendedName>
        <fullName evidence="2">DNA-directed DNA polymerase</fullName>
        <ecNumber evidence="2">2.7.7.7</ecNumber>
    </recommendedName>
</protein>
<keyword evidence="6" id="KW-0067">ATP-binding</keyword>
<dbReference type="Gene3D" id="3.40.50.300">
    <property type="entry name" value="P-loop containing nucleotide triphosphate hydrolases"/>
    <property type="match status" value="1"/>
</dbReference>
<dbReference type="GO" id="GO:0003689">
    <property type="term" value="F:DNA clamp loader activity"/>
    <property type="evidence" value="ECO:0007669"/>
    <property type="project" value="TreeGrafter"/>
</dbReference>
<dbReference type="GO" id="GO:0003677">
    <property type="term" value="F:DNA binding"/>
    <property type="evidence" value="ECO:0007669"/>
    <property type="project" value="InterPro"/>
</dbReference>
<dbReference type="InterPro" id="IPR045085">
    <property type="entry name" value="HLD_clamp_pol_III_gamma_tau"/>
</dbReference>
<dbReference type="InterPro" id="IPR027417">
    <property type="entry name" value="P-loop_NTPase"/>
</dbReference>
<dbReference type="InterPro" id="IPR008921">
    <property type="entry name" value="DNA_pol3_clamp-load_cplx_C"/>
</dbReference>
<dbReference type="GO" id="GO:0046872">
    <property type="term" value="F:metal ion binding"/>
    <property type="evidence" value="ECO:0007669"/>
    <property type="project" value="UniProtKB-KW"/>
</dbReference>